<feature type="region of interest" description="Disordered" evidence="5">
    <location>
        <begin position="467"/>
        <end position="523"/>
    </location>
</feature>
<evidence type="ECO:0000256" key="2">
    <source>
        <dbReference type="ARBA" id="ARBA00022833"/>
    </source>
</evidence>
<dbReference type="Proteomes" id="UP000215902">
    <property type="component" value="Unassembled WGS sequence"/>
</dbReference>
<dbReference type="SUPFAM" id="SSF57850">
    <property type="entry name" value="RING/U-box"/>
    <property type="match status" value="1"/>
</dbReference>
<evidence type="ECO:0000313" key="8">
    <source>
        <dbReference type="Proteomes" id="UP000215902"/>
    </source>
</evidence>
<dbReference type="OrthoDB" id="10014838at2759"/>
<accession>A0A267EAR6</accession>
<evidence type="ECO:0000259" key="6">
    <source>
        <dbReference type="PROSITE" id="PS50089"/>
    </source>
</evidence>
<dbReference type="CDD" id="cd16789">
    <property type="entry name" value="mRING-HC-C3HC5_MGRN1-like"/>
    <property type="match status" value="1"/>
</dbReference>
<organism evidence="7 8">
    <name type="scientific">Macrostomum lignano</name>
    <dbReference type="NCBI Taxonomy" id="282301"/>
    <lineage>
        <taxon>Eukaryota</taxon>
        <taxon>Metazoa</taxon>
        <taxon>Spiralia</taxon>
        <taxon>Lophotrochozoa</taxon>
        <taxon>Platyhelminthes</taxon>
        <taxon>Rhabditophora</taxon>
        <taxon>Macrostomorpha</taxon>
        <taxon>Macrostomida</taxon>
        <taxon>Macrostomidae</taxon>
        <taxon>Macrostomum</taxon>
    </lineage>
</organism>
<feature type="compositionally biased region" description="Low complexity" evidence="5">
    <location>
        <begin position="487"/>
        <end position="509"/>
    </location>
</feature>
<dbReference type="EMBL" id="NIVC01002353">
    <property type="protein sequence ID" value="PAA58608.1"/>
    <property type="molecule type" value="Genomic_DNA"/>
</dbReference>
<dbReference type="InterPro" id="IPR013083">
    <property type="entry name" value="Znf_RING/FYVE/PHD"/>
</dbReference>
<dbReference type="InterPro" id="IPR045194">
    <property type="entry name" value="MGRN1/RNF157-like"/>
</dbReference>
<dbReference type="Pfam" id="PF13920">
    <property type="entry name" value="zf-C3HC4_3"/>
    <property type="match status" value="1"/>
</dbReference>
<keyword evidence="1 4" id="KW-0863">Zinc-finger</keyword>
<keyword evidence="1 4" id="KW-0479">Metal-binding</keyword>
<reference evidence="7 8" key="1">
    <citation type="submission" date="2017-06" db="EMBL/GenBank/DDBJ databases">
        <title>A platform for efficient transgenesis in Macrostomum lignano, a flatworm model organism for stem cell research.</title>
        <authorList>
            <person name="Berezikov E."/>
        </authorList>
    </citation>
    <scope>NUCLEOTIDE SEQUENCE [LARGE SCALE GENOMIC DNA]</scope>
    <source>
        <strain evidence="7">DV1</strain>
        <tissue evidence="7">Whole organism</tissue>
    </source>
</reference>
<proteinExistence type="inferred from homology"/>
<feature type="domain" description="RING-type" evidence="6">
    <location>
        <begin position="272"/>
        <end position="311"/>
    </location>
</feature>
<evidence type="ECO:0000256" key="5">
    <source>
        <dbReference type="SAM" id="MobiDB-lite"/>
    </source>
</evidence>
<comment type="similarity">
    <text evidence="3">Belongs to the RING-type zinc finger family. LOG2 subfamily.</text>
</comment>
<evidence type="ECO:0000256" key="3">
    <source>
        <dbReference type="ARBA" id="ARBA00025721"/>
    </source>
</evidence>
<dbReference type="PROSITE" id="PS50089">
    <property type="entry name" value="ZF_RING_2"/>
    <property type="match status" value="1"/>
</dbReference>
<evidence type="ECO:0000256" key="4">
    <source>
        <dbReference type="PROSITE-ProRule" id="PRU00175"/>
    </source>
</evidence>
<keyword evidence="8" id="KW-1185">Reference proteome</keyword>
<dbReference type="GO" id="GO:0016567">
    <property type="term" value="P:protein ubiquitination"/>
    <property type="evidence" value="ECO:0007669"/>
    <property type="project" value="TreeGrafter"/>
</dbReference>
<dbReference type="InterPro" id="IPR045195">
    <property type="entry name" value="LOG2-like_mRING_C3HC5"/>
</dbReference>
<evidence type="ECO:0000256" key="1">
    <source>
        <dbReference type="ARBA" id="ARBA00022771"/>
    </source>
</evidence>
<feature type="compositionally biased region" description="Low complexity" evidence="5">
    <location>
        <begin position="421"/>
        <end position="431"/>
    </location>
</feature>
<feature type="non-terminal residue" evidence="7">
    <location>
        <position position="1"/>
    </location>
</feature>
<feature type="region of interest" description="Disordered" evidence="5">
    <location>
        <begin position="348"/>
        <end position="431"/>
    </location>
</feature>
<protein>
    <recommendedName>
        <fullName evidence="6">RING-type domain-containing protein</fullName>
    </recommendedName>
</protein>
<sequence length="523" mass="54595">HMGSLLSTSSSPRAQTEQSWATFPPKTGVLFTGHFYLGGDKFESVARESFIFGEPADLQFVNSQPLPYQLPVGRPAGHSRPLQAVVSLRKETARFVKADSGAEPLPHQSFHVELVLDCLVDCEVSVWLFVRQSFNGQRLVLEAQHPLYPGPERQRFSRGLGWVFSCTELTLRPTVFDDASDSCQDAFPLAVLCESLESGPANQQLLLCSAERLAADSAYSLKVLKQITVIDGLPLVVHDIYGISDREGGGSGSQAAAPAAADSLMDPGDADCVVCMVKARDTVILPCRHLCLCDSCADSLRYQASCCPICRAPFRALLQLTVQAGGGADQAAVPILEFVTAQRQPESSASVSAGASSSSTSGAQAASARRPATAQQAWASPDKQAAQPPQLPAARRDSDSSNSSGEVDDRHCWADSESDEPSAAAADAATADPGDSAVIAFPMAELDRSAAAAATAGLLLVDGDADRGSSSCCSSTESANSQRQLLAAAAAPGEPAADSGSAGSAIIIAGRGGDDESDESDFS</sequence>
<dbReference type="Gene3D" id="3.30.40.10">
    <property type="entry name" value="Zinc/RING finger domain, C3HC4 (zinc finger)"/>
    <property type="match status" value="1"/>
</dbReference>
<gene>
    <name evidence="7" type="ORF">BOX15_Mlig029466g1</name>
</gene>
<dbReference type="STRING" id="282301.A0A267EAR6"/>
<dbReference type="GO" id="GO:0005737">
    <property type="term" value="C:cytoplasm"/>
    <property type="evidence" value="ECO:0007669"/>
    <property type="project" value="TreeGrafter"/>
</dbReference>
<dbReference type="GO" id="GO:0061630">
    <property type="term" value="F:ubiquitin protein ligase activity"/>
    <property type="evidence" value="ECO:0007669"/>
    <property type="project" value="UniProtKB-EC"/>
</dbReference>
<dbReference type="PANTHER" id="PTHR22996:SF0">
    <property type="entry name" value="RE60872P-RELATED"/>
    <property type="match status" value="1"/>
</dbReference>
<keyword evidence="2" id="KW-0862">Zinc</keyword>
<dbReference type="PANTHER" id="PTHR22996">
    <property type="entry name" value="MAHOGUNIN"/>
    <property type="match status" value="1"/>
</dbReference>
<name>A0A267EAR6_9PLAT</name>
<dbReference type="AlphaFoldDB" id="A0A267EAR6"/>
<evidence type="ECO:0000313" key="7">
    <source>
        <dbReference type="EMBL" id="PAA58608.1"/>
    </source>
</evidence>
<dbReference type="GO" id="GO:0008270">
    <property type="term" value="F:zinc ion binding"/>
    <property type="evidence" value="ECO:0007669"/>
    <property type="project" value="UniProtKB-KW"/>
</dbReference>
<dbReference type="InterPro" id="IPR001841">
    <property type="entry name" value="Znf_RING"/>
</dbReference>
<comment type="caution">
    <text evidence="7">The sequence shown here is derived from an EMBL/GenBank/DDBJ whole genome shotgun (WGS) entry which is preliminary data.</text>
</comment>
<feature type="compositionally biased region" description="Low complexity" evidence="5">
    <location>
        <begin position="348"/>
        <end position="377"/>
    </location>
</feature>